<gene>
    <name evidence="3" type="ORF">ENJ89_02150</name>
</gene>
<name>A0A7V5UE77_CALAY</name>
<dbReference type="GO" id="GO:0005829">
    <property type="term" value="C:cytosol"/>
    <property type="evidence" value="ECO:0007669"/>
    <property type="project" value="TreeGrafter"/>
</dbReference>
<proteinExistence type="predicted"/>
<feature type="non-terminal residue" evidence="3">
    <location>
        <position position="119"/>
    </location>
</feature>
<dbReference type="GO" id="GO:0051782">
    <property type="term" value="P:negative regulation of cell division"/>
    <property type="evidence" value="ECO:0007669"/>
    <property type="project" value="TreeGrafter"/>
</dbReference>
<evidence type="ECO:0000256" key="2">
    <source>
        <dbReference type="ARBA" id="ARBA00022840"/>
    </source>
</evidence>
<accession>A0A7V5UE77</accession>
<dbReference type="GO" id="GO:0009898">
    <property type="term" value="C:cytoplasmic side of plasma membrane"/>
    <property type="evidence" value="ECO:0007669"/>
    <property type="project" value="TreeGrafter"/>
</dbReference>
<dbReference type="Pfam" id="PF10609">
    <property type="entry name" value="ParA"/>
    <property type="match status" value="1"/>
</dbReference>
<dbReference type="PANTHER" id="PTHR43384">
    <property type="entry name" value="SEPTUM SITE-DETERMINING PROTEIN MIND HOMOLOG, CHLOROPLASTIC-RELATED"/>
    <property type="match status" value="1"/>
</dbReference>
<dbReference type="PANTHER" id="PTHR43384:SF4">
    <property type="entry name" value="CELLULOSE BIOSYNTHESIS PROTEIN BCSQ-RELATED"/>
    <property type="match status" value="1"/>
</dbReference>
<dbReference type="Gene3D" id="3.40.50.300">
    <property type="entry name" value="P-loop containing nucleotide triphosphate hydrolases"/>
    <property type="match status" value="1"/>
</dbReference>
<dbReference type="InterPro" id="IPR050625">
    <property type="entry name" value="ParA/MinD_ATPase"/>
</dbReference>
<keyword evidence="1" id="KW-0547">Nucleotide-binding</keyword>
<keyword evidence="2" id="KW-0067">ATP-binding</keyword>
<sequence>MLARLNQGVIHRSTVGKKQEYCEVIAVTSGKGGVGKSTISANLAINLQEMNKKVLLVDADIHLGNIDLILGTRSKYTLADVVNQNLPLEEVIIRGTGNIDVLPASSASIDLIDTEDVFL</sequence>
<organism evidence="3">
    <name type="scientific">Caldithrix abyssi</name>
    <dbReference type="NCBI Taxonomy" id="187145"/>
    <lineage>
        <taxon>Bacteria</taxon>
        <taxon>Pseudomonadati</taxon>
        <taxon>Calditrichota</taxon>
        <taxon>Calditrichia</taxon>
        <taxon>Calditrichales</taxon>
        <taxon>Calditrichaceae</taxon>
        <taxon>Caldithrix</taxon>
    </lineage>
</organism>
<evidence type="ECO:0000313" key="3">
    <source>
        <dbReference type="EMBL" id="HHJ51973.1"/>
    </source>
</evidence>
<protein>
    <recommendedName>
        <fullName evidence="4">MinD/ParA family protein</fullName>
    </recommendedName>
</protein>
<comment type="caution">
    <text evidence="3">The sequence shown here is derived from an EMBL/GenBank/DDBJ whole genome shotgun (WGS) entry which is preliminary data.</text>
</comment>
<reference evidence="3" key="1">
    <citation type="journal article" date="2020" name="mSystems">
        <title>Genome- and Community-Level Interaction Insights into Carbon Utilization and Element Cycling Functions of Hydrothermarchaeota in Hydrothermal Sediment.</title>
        <authorList>
            <person name="Zhou Z."/>
            <person name="Liu Y."/>
            <person name="Xu W."/>
            <person name="Pan J."/>
            <person name="Luo Z.H."/>
            <person name="Li M."/>
        </authorList>
    </citation>
    <scope>NUCLEOTIDE SEQUENCE [LARGE SCALE GENOMIC DNA]</scope>
    <source>
        <strain evidence="3">HyVt-527</strain>
    </source>
</reference>
<dbReference type="Proteomes" id="UP000886124">
    <property type="component" value="Unassembled WGS sequence"/>
</dbReference>
<dbReference type="InterPro" id="IPR033756">
    <property type="entry name" value="YlxH/NBP35"/>
</dbReference>
<dbReference type="AlphaFoldDB" id="A0A7V5UE77"/>
<evidence type="ECO:0000256" key="1">
    <source>
        <dbReference type="ARBA" id="ARBA00022741"/>
    </source>
</evidence>
<dbReference type="SUPFAM" id="SSF52540">
    <property type="entry name" value="P-loop containing nucleoside triphosphate hydrolases"/>
    <property type="match status" value="1"/>
</dbReference>
<dbReference type="InterPro" id="IPR027417">
    <property type="entry name" value="P-loop_NTPase"/>
</dbReference>
<dbReference type="GO" id="GO:0016887">
    <property type="term" value="F:ATP hydrolysis activity"/>
    <property type="evidence" value="ECO:0007669"/>
    <property type="project" value="TreeGrafter"/>
</dbReference>
<dbReference type="EMBL" id="DROD01000155">
    <property type="protein sequence ID" value="HHJ51973.1"/>
    <property type="molecule type" value="Genomic_DNA"/>
</dbReference>
<dbReference type="GO" id="GO:0005524">
    <property type="term" value="F:ATP binding"/>
    <property type="evidence" value="ECO:0007669"/>
    <property type="project" value="UniProtKB-KW"/>
</dbReference>
<evidence type="ECO:0008006" key="4">
    <source>
        <dbReference type="Google" id="ProtNLM"/>
    </source>
</evidence>